<dbReference type="RefSeq" id="WP_147738034.1">
    <property type="nucleotide sequence ID" value="NZ_SAXU01000001.1"/>
</dbReference>
<reference evidence="2 3" key="1">
    <citation type="journal article" date="1992" name="Lakartidningen">
        <title>[Penicillin V and not amoxicillin is the first choice preparation in acute otitis].</title>
        <authorList>
            <person name="Kamme C."/>
            <person name="Lundgren K."/>
            <person name="Prellner K."/>
        </authorList>
    </citation>
    <scope>NUCLEOTIDE SEQUENCE [LARGE SCALE GENOMIC DNA]</scope>
    <source>
        <strain evidence="2 3">513A</strain>
    </source>
</reference>
<name>A0A5C8D316_9SPIR</name>
<dbReference type="EMBL" id="SAXU01000001">
    <property type="protein sequence ID" value="TXJ19676.1"/>
    <property type="molecule type" value="Genomic_DNA"/>
</dbReference>
<evidence type="ECO:0000313" key="3">
    <source>
        <dbReference type="Proteomes" id="UP000324638"/>
    </source>
</evidence>
<evidence type="ECO:0000313" key="2">
    <source>
        <dbReference type="EMBL" id="TXJ19676.1"/>
    </source>
</evidence>
<accession>A0A5C8D316</accession>
<evidence type="ECO:0000256" key="1">
    <source>
        <dbReference type="SAM" id="MobiDB-lite"/>
    </source>
</evidence>
<proteinExistence type="predicted"/>
<dbReference type="Proteomes" id="UP000324638">
    <property type="component" value="Unassembled WGS sequence"/>
</dbReference>
<feature type="region of interest" description="Disordered" evidence="1">
    <location>
        <begin position="109"/>
        <end position="134"/>
    </location>
</feature>
<dbReference type="AlphaFoldDB" id="A0A5C8D316"/>
<feature type="compositionally biased region" description="Basic and acidic residues" evidence="1">
    <location>
        <begin position="116"/>
        <end position="125"/>
    </location>
</feature>
<sequence length="134" mass="15658">MNFPDKYIRLKIIKKMLPDKAPIDKEVLEDDFLLSLSEIIEGFSPREIKNTILEVFISSIQKNANINKELFEEVFNKAKEKFEQLKAKSNIRKENLKLKIKENLETNNYNIQSNDAENKTDKLENKNQGVKNEG</sequence>
<organism evidence="2 3">
    <name type="scientific">Brachyspira aalborgi</name>
    <dbReference type="NCBI Taxonomy" id="29522"/>
    <lineage>
        <taxon>Bacteria</taxon>
        <taxon>Pseudomonadati</taxon>
        <taxon>Spirochaetota</taxon>
        <taxon>Spirochaetia</taxon>
        <taxon>Brachyspirales</taxon>
        <taxon>Brachyspiraceae</taxon>
        <taxon>Brachyspira</taxon>
    </lineage>
</organism>
<gene>
    <name evidence="2" type="ORF">EPJ79_00525</name>
</gene>
<protein>
    <submittedName>
        <fullName evidence="2">Uncharacterized protein</fullName>
    </submittedName>
</protein>
<comment type="caution">
    <text evidence="2">The sequence shown here is derived from an EMBL/GenBank/DDBJ whole genome shotgun (WGS) entry which is preliminary data.</text>
</comment>